<dbReference type="EMBL" id="JAERTY010000013">
    <property type="protein sequence ID" value="MBL1411246.1"/>
    <property type="molecule type" value="Genomic_DNA"/>
</dbReference>
<comment type="caution">
    <text evidence="2">The sequence shown here is derived from an EMBL/GenBank/DDBJ whole genome shotgun (WGS) entry which is preliminary data.</text>
</comment>
<feature type="domain" description="Outer membrane protein beta-barrel" evidence="1">
    <location>
        <begin position="22"/>
        <end position="185"/>
    </location>
</feature>
<protein>
    <submittedName>
        <fullName evidence="2">PorT family protein</fullName>
    </submittedName>
</protein>
<keyword evidence="3" id="KW-1185">Reference proteome</keyword>
<dbReference type="Proteomes" id="UP000625283">
    <property type="component" value="Unassembled WGS sequence"/>
</dbReference>
<dbReference type="Pfam" id="PF13568">
    <property type="entry name" value="OMP_b-brl_2"/>
    <property type="match status" value="1"/>
</dbReference>
<reference evidence="2 3" key="1">
    <citation type="submission" date="2021-01" db="EMBL/GenBank/DDBJ databases">
        <title>C459-1 draft genome sequence.</title>
        <authorList>
            <person name="Zhang X.-F."/>
        </authorList>
    </citation>
    <scope>NUCLEOTIDE SEQUENCE [LARGE SCALE GENOMIC DNA]</scope>
    <source>
        <strain evidence="3">C459-1</strain>
    </source>
</reference>
<name>A0ABS1R956_9SPHI</name>
<accession>A0ABS1R956</accession>
<evidence type="ECO:0000313" key="2">
    <source>
        <dbReference type="EMBL" id="MBL1411246.1"/>
    </source>
</evidence>
<evidence type="ECO:0000313" key="3">
    <source>
        <dbReference type="Proteomes" id="UP000625283"/>
    </source>
</evidence>
<proteinExistence type="predicted"/>
<gene>
    <name evidence="2" type="ORF">JKG61_20990</name>
</gene>
<sequence>MKAILISVVGILMLVFTVQGQTEFGLKAGVNFPSYSCAESELLASTKAITSFYLAGYLDSRIARGLYFHPELSLQGMGSKLIETQVRGAEEITQKTKWLNLTFNFLGKAPVKTFGNAFLGGGPYMGFAMDGTNTYTDKGTTTAVIIYDRNALKNFDYGVNVLAGFKFGKHFSLNANYRLGLANIAESSFKWSDNVKNRVFSIGIGASL</sequence>
<dbReference type="RefSeq" id="WP_202104975.1">
    <property type="nucleotide sequence ID" value="NZ_JAERTY010000013.1"/>
</dbReference>
<dbReference type="InterPro" id="IPR025665">
    <property type="entry name" value="Beta-barrel_OMP_2"/>
</dbReference>
<organism evidence="2 3">
    <name type="scientific">Sphingobacterium faecale</name>
    <dbReference type="NCBI Taxonomy" id="2803775"/>
    <lineage>
        <taxon>Bacteria</taxon>
        <taxon>Pseudomonadati</taxon>
        <taxon>Bacteroidota</taxon>
        <taxon>Sphingobacteriia</taxon>
        <taxon>Sphingobacteriales</taxon>
        <taxon>Sphingobacteriaceae</taxon>
        <taxon>Sphingobacterium</taxon>
    </lineage>
</organism>
<evidence type="ECO:0000259" key="1">
    <source>
        <dbReference type="Pfam" id="PF13568"/>
    </source>
</evidence>